<evidence type="ECO:0000256" key="3">
    <source>
        <dbReference type="ARBA" id="ARBA00022452"/>
    </source>
</evidence>
<dbReference type="STRING" id="498292.SAMN05660845_0468"/>
<gene>
    <name evidence="14" type="ORF">SAMN05660845_0468</name>
</gene>
<dbReference type="InterPro" id="IPR039426">
    <property type="entry name" value="TonB-dep_rcpt-like"/>
</dbReference>
<dbReference type="Gene3D" id="2.170.130.10">
    <property type="entry name" value="TonB-dependent receptor, plug domain"/>
    <property type="match status" value="1"/>
</dbReference>
<evidence type="ECO:0000256" key="7">
    <source>
        <dbReference type="ARBA" id="ARBA00023136"/>
    </source>
</evidence>
<dbReference type="SUPFAM" id="SSF56935">
    <property type="entry name" value="Porins"/>
    <property type="match status" value="1"/>
</dbReference>
<evidence type="ECO:0000256" key="5">
    <source>
        <dbReference type="ARBA" id="ARBA00022729"/>
    </source>
</evidence>
<dbReference type="InterPro" id="IPR036942">
    <property type="entry name" value="Beta-barrel_TonB_sf"/>
</dbReference>
<evidence type="ECO:0000256" key="6">
    <source>
        <dbReference type="ARBA" id="ARBA00023077"/>
    </source>
</evidence>
<keyword evidence="3 10" id="KW-1134">Transmembrane beta strand</keyword>
<dbReference type="PANTHER" id="PTHR30069:SF29">
    <property type="entry name" value="HEMOGLOBIN AND HEMOGLOBIN-HAPTOGLOBIN-BINDING PROTEIN 1-RELATED"/>
    <property type="match status" value="1"/>
</dbReference>
<dbReference type="OrthoDB" id="9803050at2"/>
<dbReference type="PROSITE" id="PS52016">
    <property type="entry name" value="TONB_DEPENDENT_REC_3"/>
    <property type="match status" value="1"/>
</dbReference>
<dbReference type="Gene3D" id="2.60.40.1120">
    <property type="entry name" value="Carboxypeptidase-like, regulatory domain"/>
    <property type="match status" value="1"/>
</dbReference>
<evidence type="ECO:0000256" key="8">
    <source>
        <dbReference type="ARBA" id="ARBA00023170"/>
    </source>
</evidence>
<dbReference type="InterPro" id="IPR037066">
    <property type="entry name" value="Plug_dom_sf"/>
</dbReference>
<dbReference type="Pfam" id="PF00593">
    <property type="entry name" value="TonB_dep_Rec_b-barrel"/>
    <property type="match status" value="1"/>
</dbReference>
<dbReference type="SUPFAM" id="SSF49464">
    <property type="entry name" value="Carboxypeptidase regulatory domain-like"/>
    <property type="match status" value="1"/>
</dbReference>
<dbReference type="Gene3D" id="2.40.170.20">
    <property type="entry name" value="TonB-dependent receptor, beta-barrel domain"/>
    <property type="match status" value="1"/>
</dbReference>
<reference evidence="15" key="1">
    <citation type="submission" date="2016-10" db="EMBL/GenBank/DDBJ databases">
        <authorList>
            <person name="Varghese N."/>
            <person name="Submissions S."/>
        </authorList>
    </citation>
    <scope>NUCLEOTIDE SEQUENCE [LARGE SCALE GENOMIC DNA]</scope>
    <source>
        <strain evidence="15">DSM 21789</strain>
    </source>
</reference>
<evidence type="ECO:0000256" key="4">
    <source>
        <dbReference type="ARBA" id="ARBA00022692"/>
    </source>
</evidence>
<sequence>MRKLTILLLLLIFNQLIYSQYKTELITIEYSNISKIDVINKIEAISNYKFYYQEDWINENVLISGNHKDKTIKEILTAVFEDTNINFFIDKNKIILTRNSIIYDKLPDNYFGNKAPDSNTIVKAANPIFFQQYDSIKNTKSTNTDPITLVGKETANSVADLYSLSGYIKNGKNDEPISDITVKSGKTSVSTDKDGYYTLQLPYGMNVIETQSLSYTKASRKIMIYSNGKLNITVSEKANQLNEVVIRGKRKQNLRTAVTGVTTIEAEGIKNIPLVLGERDVLKVALTIPGIKTAGEGSAGFNVRGGKEDQNLILLDNGTIYNPSHFFGFFSAINPYTISKVDIYKGSIPSEFGGRLSSVFDITSKSGNLTKFSGEGGIGPVTSNITLSTPIIKEKSSLLIGGRATYSGWILKSLKDEKLKNSKASFYDLFAKYNHKINKNNSLETTLYYSKDAFSITSDSLYKYSNRLGSLKWKHTFNDKNKGELIITNSEYKFNIDYDSNNLNAFDFGFKINESQAMLKLNYTLNDKHKFTYGVSSKLYNINPGNFSAKDPNSLLIPVNIDKEKGLESAAFVSDNYKITKKLLLDVGIRYSVFMALGKSTQKIYQEGVPLSDATVIDEKEFGNNETINTSSGFEPRLALRYMITEDFSVKAGYDKTFQYIHLLSSNTTQSPTDTWKLSDLNVKPQNGQQFSLGLFKNIDYEDLELSAEGYYKKSNNILDYKVGANLLLNENLETELLQGEGKSYGVELLVKKAEGRLNGWIGYTYSRAFIKLDSQFNEEKVNNGEFFATNFDKPHDFSAVLNYKFTHRYSFSANFIYQTGRPITYPIGKYTYANSEYTLYSDRNKFRIPDYYRLDIGINIEGNHKLKKLAHSFWNISVYNVLGRNNPYSVYFVTKEGQVKAYKTSIFGIPVPTITYNFKF</sequence>
<dbReference type="Proteomes" id="UP000199604">
    <property type="component" value="Unassembled WGS sequence"/>
</dbReference>
<dbReference type="InterPro" id="IPR012910">
    <property type="entry name" value="Plug_dom"/>
</dbReference>
<evidence type="ECO:0000256" key="1">
    <source>
        <dbReference type="ARBA" id="ARBA00004571"/>
    </source>
</evidence>
<dbReference type="GO" id="GO:0015344">
    <property type="term" value="F:siderophore uptake transmembrane transporter activity"/>
    <property type="evidence" value="ECO:0007669"/>
    <property type="project" value="TreeGrafter"/>
</dbReference>
<feature type="domain" description="TonB-dependent receptor-like beta-barrel" evidence="12">
    <location>
        <begin position="435"/>
        <end position="882"/>
    </location>
</feature>
<dbReference type="Pfam" id="PF07715">
    <property type="entry name" value="Plug"/>
    <property type="match status" value="1"/>
</dbReference>
<proteinExistence type="inferred from homology"/>
<protein>
    <submittedName>
        <fullName evidence="14">Outer membrane receptor for ferrienterochelin and colicins</fullName>
    </submittedName>
</protein>
<evidence type="ECO:0000259" key="12">
    <source>
        <dbReference type="Pfam" id="PF00593"/>
    </source>
</evidence>
<keyword evidence="2 10" id="KW-0813">Transport</keyword>
<comment type="similarity">
    <text evidence="10 11">Belongs to the TonB-dependent receptor family.</text>
</comment>
<dbReference type="AlphaFoldDB" id="A0A1I0VMT0"/>
<dbReference type="InterPro" id="IPR008969">
    <property type="entry name" value="CarboxyPept-like_regulatory"/>
</dbReference>
<evidence type="ECO:0000256" key="11">
    <source>
        <dbReference type="RuleBase" id="RU003357"/>
    </source>
</evidence>
<name>A0A1I0VMT0_9FLAO</name>
<dbReference type="Pfam" id="PF13715">
    <property type="entry name" value="CarbopepD_reg_2"/>
    <property type="match status" value="1"/>
</dbReference>
<dbReference type="EMBL" id="FOJT01000001">
    <property type="protein sequence ID" value="SFA77303.1"/>
    <property type="molecule type" value="Genomic_DNA"/>
</dbReference>
<evidence type="ECO:0000313" key="14">
    <source>
        <dbReference type="EMBL" id="SFA77303.1"/>
    </source>
</evidence>
<evidence type="ECO:0000256" key="10">
    <source>
        <dbReference type="PROSITE-ProRule" id="PRU01360"/>
    </source>
</evidence>
<comment type="subcellular location">
    <subcellularLocation>
        <location evidence="1 10">Cell outer membrane</location>
        <topology evidence="1 10">Multi-pass membrane protein</topology>
    </subcellularLocation>
</comment>
<dbReference type="GO" id="GO:0009279">
    <property type="term" value="C:cell outer membrane"/>
    <property type="evidence" value="ECO:0007669"/>
    <property type="project" value="UniProtKB-SubCell"/>
</dbReference>
<keyword evidence="6 11" id="KW-0798">TonB box</keyword>
<accession>A0A1I0VMT0</accession>
<dbReference type="RefSeq" id="WP_091473520.1">
    <property type="nucleotide sequence ID" value="NZ_FOJT01000001.1"/>
</dbReference>
<dbReference type="PANTHER" id="PTHR30069">
    <property type="entry name" value="TONB-DEPENDENT OUTER MEMBRANE RECEPTOR"/>
    <property type="match status" value="1"/>
</dbReference>
<evidence type="ECO:0000259" key="13">
    <source>
        <dbReference type="Pfam" id="PF07715"/>
    </source>
</evidence>
<keyword evidence="15" id="KW-1185">Reference proteome</keyword>
<dbReference type="InterPro" id="IPR000531">
    <property type="entry name" value="Beta-barrel_TonB"/>
</dbReference>
<keyword evidence="5" id="KW-0732">Signal</keyword>
<evidence type="ECO:0000313" key="15">
    <source>
        <dbReference type="Proteomes" id="UP000199604"/>
    </source>
</evidence>
<feature type="domain" description="TonB-dependent receptor plug" evidence="13">
    <location>
        <begin position="259"/>
        <end position="354"/>
    </location>
</feature>
<evidence type="ECO:0000256" key="9">
    <source>
        <dbReference type="ARBA" id="ARBA00023237"/>
    </source>
</evidence>
<dbReference type="GO" id="GO:0044718">
    <property type="term" value="P:siderophore transmembrane transport"/>
    <property type="evidence" value="ECO:0007669"/>
    <property type="project" value="TreeGrafter"/>
</dbReference>
<keyword evidence="4 10" id="KW-0812">Transmembrane</keyword>
<organism evidence="14 15">
    <name type="scientific">Flavobacterium swingsii</name>
    <dbReference type="NCBI Taxonomy" id="498292"/>
    <lineage>
        <taxon>Bacteria</taxon>
        <taxon>Pseudomonadati</taxon>
        <taxon>Bacteroidota</taxon>
        <taxon>Flavobacteriia</taxon>
        <taxon>Flavobacteriales</taxon>
        <taxon>Flavobacteriaceae</taxon>
        <taxon>Flavobacterium</taxon>
    </lineage>
</organism>
<evidence type="ECO:0000256" key="2">
    <source>
        <dbReference type="ARBA" id="ARBA00022448"/>
    </source>
</evidence>
<keyword evidence="9 10" id="KW-0998">Cell outer membrane</keyword>
<keyword evidence="8 14" id="KW-0675">Receptor</keyword>
<keyword evidence="7 10" id="KW-0472">Membrane</keyword>